<dbReference type="AlphaFoldDB" id="A0A2A4FCL9"/>
<protein>
    <submittedName>
        <fullName evidence="5">Uncharacterized protein</fullName>
    </submittedName>
</protein>
<reference evidence="5 6" key="1">
    <citation type="submission" date="2017-01" db="EMBL/GenBank/DDBJ databases">
        <title>Whole-Genome Shotgun Sequencing of Two beta-Proteobacterial Species in Search of the Bulgecin Biosynthetic Cluster.</title>
        <authorList>
            <person name="Horsman M.E."/>
            <person name="Marous D.R."/>
            <person name="Li R."/>
            <person name="Oliver R.A."/>
            <person name="Byun B."/>
            <person name="Emrich S.J."/>
            <person name="Boggess B."/>
            <person name="Townsend C.A."/>
            <person name="Mobashery S."/>
        </authorList>
    </citation>
    <scope>NUCLEOTIDE SEQUENCE [LARGE SCALE GENOMIC DNA]</scope>
    <source>
        <strain evidence="5 6">ATCC 31433</strain>
    </source>
</reference>
<dbReference type="Pfam" id="PF00698">
    <property type="entry name" value="Acyl_transf_1"/>
    <property type="match status" value="1"/>
</dbReference>
<dbReference type="GO" id="GO:0004312">
    <property type="term" value="F:fatty acid synthase activity"/>
    <property type="evidence" value="ECO:0007669"/>
    <property type="project" value="TreeGrafter"/>
</dbReference>
<proteinExistence type="predicted"/>
<dbReference type="PROSITE" id="PS50075">
    <property type="entry name" value="CARRIER"/>
    <property type="match status" value="1"/>
</dbReference>
<dbReference type="Pfam" id="PF00109">
    <property type="entry name" value="ketoacyl-synt"/>
    <property type="match status" value="1"/>
</dbReference>
<dbReference type="Gene3D" id="3.40.366.10">
    <property type="entry name" value="Malonyl-Coenzyme A Acyl Carrier Protein, domain 2"/>
    <property type="match status" value="1"/>
</dbReference>
<dbReference type="GO" id="GO:0006633">
    <property type="term" value="P:fatty acid biosynthetic process"/>
    <property type="evidence" value="ECO:0007669"/>
    <property type="project" value="TreeGrafter"/>
</dbReference>
<sequence length="968" mass="103793">MAGRFPGAPDIDAFWRLLHEGRSGLTEFSLRELQESRVIAANDDPQGYVRVRGVLGDEAYFDAGYFGYAPAEAALLDPQARLFLECAAGALEHAGYGSPAHRDPVALFASSRRSEYEHFLLRHLDRETLDSPFALDGTYGDFLALRTSYKLDLRGPSMLVRTACSSSLVALHLACRSLRNREAGMAIAGAASISWPPRAGRHAATGGIISATGHCRPFDARADGTVSGDAVVCVVLKRLDDALAAGDDILAVVLGSASNNDGSDKISFTAPSVDGQVRVIQEALRDAGITASGIGYIEAHGSGTPLGDAIEIQALSEAYRLPAGDDHRIGIGSVKASVGHSDASAGLAGFVRTVLCLRHRTLVPTPGFEAPNPLFDGNDAFLEVHRAARPWTERVIGAVHSVGMGGTNAHVIVGPAPTLPARSVTQAPQLILLSARTQPALDAMRAQLAAHLRSHPDQPFADVAWTLQAGRDARPVRHALVADDPVDAARQLETRIVHDFPETDQDLPLRTGLLFPGMGAADLSAMFALHDEVAAFRRALERRLDALTALSGTDFRHAFASRRATSGTSAGPGDGLDQPIMFALQLSLYDLWRLSSDEPAFVLGYSLGEWTAATVAGVYREDDALALVWERAQLMRAAPSGTLLAVHAPKEGFEPLRVSGIEIAAYCSRRLLIVGGPEAAIAEQAIALERRKIATSRIASPHAYHTGHLRTVAATLDERASRVARRAPRIPFVCLHAGAWADTPLLDDRAYWGRHLADAVRLEDGITLLNRQSRSVLVELGPGSFLGDLVKISGNPSRHAVFSPFAGTGTRGRAAWLHMLGAAWETGLPVDAAPLHDEQPRRVPLPTYPFERQRYVVEAAAPLEGGATRHAGEPADAAHRATPRRTPAAAARHDLYAIWEHVFGAPPPDDDAHFFESGGHSLLAIQFLYFVRERLSVELTVADLRANPTAGALRALIDRSRAADRVEP</sequence>
<dbReference type="CDD" id="cd00833">
    <property type="entry name" value="PKS"/>
    <property type="match status" value="1"/>
</dbReference>
<evidence type="ECO:0000256" key="1">
    <source>
        <dbReference type="ARBA" id="ARBA00022679"/>
    </source>
</evidence>
<feature type="region of interest" description="Disordered" evidence="2">
    <location>
        <begin position="866"/>
        <end position="886"/>
    </location>
</feature>
<dbReference type="SMART" id="SM00827">
    <property type="entry name" value="PKS_AT"/>
    <property type="match status" value="1"/>
</dbReference>
<dbReference type="Gene3D" id="3.40.47.10">
    <property type="match status" value="1"/>
</dbReference>
<dbReference type="InterPro" id="IPR036736">
    <property type="entry name" value="ACP-like_sf"/>
</dbReference>
<feature type="domain" description="Carrier" evidence="3">
    <location>
        <begin position="886"/>
        <end position="961"/>
    </location>
</feature>
<dbReference type="PANTHER" id="PTHR43775">
    <property type="entry name" value="FATTY ACID SYNTHASE"/>
    <property type="match status" value="1"/>
</dbReference>
<dbReference type="PROSITE" id="PS52004">
    <property type="entry name" value="KS3_2"/>
    <property type="match status" value="1"/>
</dbReference>
<dbReference type="EMBL" id="MTZU01000056">
    <property type="protein sequence ID" value="PCE30747.1"/>
    <property type="molecule type" value="Genomic_DNA"/>
</dbReference>
<evidence type="ECO:0000313" key="6">
    <source>
        <dbReference type="Proteomes" id="UP000217994"/>
    </source>
</evidence>
<dbReference type="InterPro" id="IPR050091">
    <property type="entry name" value="PKS_NRPS_Biosynth_Enz"/>
</dbReference>
<keyword evidence="1" id="KW-0808">Transferase</keyword>
<dbReference type="SUPFAM" id="SSF53901">
    <property type="entry name" value="Thiolase-like"/>
    <property type="match status" value="1"/>
</dbReference>
<evidence type="ECO:0000259" key="3">
    <source>
        <dbReference type="PROSITE" id="PS50075"/>
    </source>
</evidence>
<dbReference type="Pfam" id="PF02801">
    <property type="entry name" value="Ketoacyl-synt_C"/>
    <property type="match status" value="1"/>
</dbReference>
<evidence type="ECO:0000256" key="2">
    <source>
        <dbReference type="SAM" id="MobiDB-lite"/>
    </source>
</evidence>
<dbReference type="InterPro" id="IPR014030">
    <property type="entry name" value="Ketoacyl_synth_N"/>
</dbReference>
<dbReference type="Gene3D" id="3.30.70.3290">
    <property type="match status" value="1"/>
</dbReference>
<dbReference type="InterPro" id="IPR014043">
    <property type="entry name" value="Acyl_transferase_dom"/>
</dbReference>
<comment type="caution">
    <text evidence="5">The sequence shown here is derived from an EMBL/GenBank/DDBJ whole genome shotgun (WGS) entry which is preliminary data.</text>
</comment>
<dbReference type="InterPro" id="IPR016035">
    <property type="entry name" value="Acyl_Trfase/lysoPLipase"/>
</dbReference>
<feature type="compositionally biased region" description="Basic and acidic residues" evidence="2">
    <location>
        <begin position="870"/>
        <end position="879"/>
    </location>
</feature>
<dbReference type="Pfam" id="PF00550">
    <property type="entry name" value="PP-binding"/>
    <property type="match status" value="1"/>
</dbReference>
<organism evidence="5 6">
    <name type="scientific">Burkholderia ubonensis subsp. mesacidophila</name>
    <dbReference type="NCBI Taxonomy" id="265293"/>
    <lineage>
        <taxon>Bacteria</taxon>
        <taxon>Pseudomonadati</taxon>
        <taxon>Pseudomonadota</taxon>
        <taxon>Betaproteobacteria</taxon>
        <taxon>Burkholderiales</taxon>
        <taxon>Burkholderiaceae</taxon>
        <taxon>Burkholderia</taxon>
        <taxon>Burkholderia cepacia complex</taxon>
    </lineage>
</organism>
<dbReference type="InterPro" id="IPR020841">
    <property type="entry name" value="PKS_Beta-ketoAc_synthase_dom"/>
</dbReference>
<accession>A0A2A4FCL9</accession>
<dbReference type="InterPro" id="IPR016039">
    <property type="entry name" value="Thiolase-like"/>
</dbReference>
<dbReference type="InterPro" id="IPR009081">
    <property type="entry name" value="PP-bd_ACP"/>
</dbReference>
<name>A0A2A4FCL9_9BURK</name>
<gene>
    <name evidence="5" type="ORF">BZL54_19090</name>
</gene>
<dbReference type="PANTHER" id="PTHR43775:SF51">
    <property type="entry name" value="INACTIVE PHENOLPHTHIOCEROL SYNTHESIS POLYKETIDE SYNTHASE TYPE I PKS1-RELATED"/>
    <property type="match status" value="1"/>
</dbReference>
<dbReference type="InterPro" id="IPR014031">
    <property type="entry name" value="Ketoacyl_synth_C"/>
</dbReference>
<dbReference type="SUPFAM" id="SSF47336">
    <property type="entry name" value="ACP-like"/>
    <property type="match status" value="1"/>
</dbReference>
<evidence type="ECO:0000259" key="4">
    <source>
        <dbReference type="PROSITE" id="PS52004"/>
    </source>
</evidence>
<dbReference type="SMART" id="SM00825">
    <property type="entry name" value="PKS_KS"/>
    <property type="match status" value="1"/>
</dbReference>
<evidence type="ECO:0000313" key="5">
    <source>
        <dbReference type="EMBL" id="PCE30747.1"/>
    </source>
</evidence>
<dbReference type="Proteomes" id="UP000217994">
    <property type="component" value="Unassembled WGS sequence"/>
</dbReference>
<dbReference type="Pfam" id="PF22621">
    <property type="entry name" value="CurL-like_PKS_C"/>
    <property type="match status" value="1"/>
</dbReference>
<dbReference type="InterPro" id="IPR001227">
    <property type="entry name" value="Ac_transferase_dom_sf"/>
</dbReference>
<dbReference type="Gene3D" id="1.10.1200.10">
    <property type="entry name" value="ACP-like"/>
    <property type="match status" value="1"/>
</dbReference>
<dbReference type="SUPFAM" id="SSF52151">
    <property type="entry name" value="FabD/lysophospholipase-like"/>
    <property type="match status" value="1"/>
</dbReference>
<feature type="domain" description="Ketosynthase family 3 (KS3)" evidence="4">
    <location>
        <begin position="1"/>
        <end position="415"/>
    </location>
</feature>